<feature type="transmembrane region" description="Helical" evidence="8">
    <location>
        <begin position="152"/>
        <end position="173"/>
    </location>
</feature>
<dbReference type="PRINTS" id="PR01036">
    <property type="entry name" value="TCRTETB"/>
</dbReference>
<keyword evidence="11" id="KW-1185">Reference proteome</keyword>
<dbReference type="GO" id="GO:0005886">
    <property type="term" value="C:plasma membrane"/>
    <property type="evidence" value="ECO:0007669"/>
    <property type="project" value="UniProtKB-SubCell"/>
</dbReference>
<name>A0A7Y0L6Q3_9FIRM</name>
<evidence type="ECO:0000256" key="1">
    <source>
        <dbReference type="ARBA" id="ARBA00004651"/>
    </source>
</evidence>
<feature type="transmembrane region" description="Helical" evidence="8">
    <location>
        <begin position="185"/>
        <end position="204"/>
    </location>
</feature>
<evidence type="ECO:0000313" key="11">
    <source>
        <dbReference type="Proteomes" id="UP000533476"/>
    </source>
</evidence>
<feature type="transmembrane region" description="Helical" evidence="8">
    <location>
        <begin position="210"/>
        <end position="232"/>
    </location>
</feature>
<dbReference type="AlphaFoldDB" id="A0A7Y0L6Q3"/>
<dbReference type="Pfam" id="PF07690">
    <property type="entry name" value="MFS_1"/>
    <property type="match status" value="1"/>
</dbReference>
<gene>
    <name evidence="10" type="ORF">HIJ39_18040</name>
</gene>
<dbReference type="InterPro" id="IPR020846">
    <property type="entry name" value="MFS_dom"/>
</dbReference>
<dbReference type="SUPFAM" id="SSF103473">
    <property type="entry name" value="MFS general substrate transporter"/>
    <property type="match status" value="1"/>
</dbReference>
<dbReference type="EMBL" id="JABBVZ010000094">
    <property type="protein sequence ID" value="NMP24235.1"/>
    <property type="molecule type" value="Genomic_DNA"/>
</dbReference>
<evidence type="ECO:0000256" key="8">
    <source>
        <dbReference type="SAM" id="Phobius"/>
    </source>
</evidence>
<keyword evidence="7 8" id="KW-0472">Membrane</keyword>
<dbReference type="Gene3D" id="1.20.1250.20">
    <property type="entry name" value="MFS general substrate transporter like domains"/>
    <property type="match status" value="1"/>
</dbReference>
<feature type="transmembrane region" description="Helical" evidence="8">
    <location>
        <begin position="125"/>
        <end position="146"/>
    </location>
</feature>
<keyword evidence="5 8" id="KW-0812">Transmembrane</keyword>
<dbReference type="InterPro" id="IPR036259">
    <property type="entry name" value="MFS_trans_sf"/>
</dbReference>
<feature type="transmembrane region" description="Helical" evidence="8">
    <location>
        <begin position="66"/>
        <end position="84"/>
    </location>
</feature>
<dbReference type="CDD" id="cd17503">
    <property type="entry name" value="MFS_LmrB_MDR_like"/>
    <property type="match status" value="1"/>
</dbReference>
<keyword evidence="4" id="KW-1003">Cell membrane</keyword>
<protein>
    <submittedName>
        <fullName evidence="10">Multidrug efflux MFS transporter</fullName>
    </submittedName>
</protein>
<feature type="transmembrane region" description="Helical" evidence="8">
    <location>
        <begin position="96"/>
        <end position="118"/>
    </location>
</feature>
<dbReference type="GO" id="GO:0022857">
    <property type="term" value="F:transmembrane transporter activity"/>
    <property type="evidence" value="ECO:0007669"/>
    <property type="project" value="InterPro"/>
</dbReference>
<evidence type="ECO:0000256" key="2">
    <source>
        <dbReference type="ARBA" id="ARBA00008537"/>
    </source>
</evidence>
<reference evidence="10 11" key="1">
    <citation type="submission" date="2020-04" db="EMBL/GenBank/DDBJ databases">
        <authorList>
            <person name="Zhang R."/>
            <person name="Schippers A."/>
        </authorList>
    </citation>
    <scope>NUCLEOTIDE SEQUENCE [LARGE SCALE GENOMIC DNA]</scope>
    <source>
        <strain evidence="10 11">DSM 109850</strain>
    </source>
</reference>
<evidence type="ECO:0000256" key="7">
    <source>
        <dbReference type="ARBA" id="ARBA00023136"/>
    </source>
</evidence>
<feature type="domain" description="Major facilitator superfamily (MFS) profile" evidence="9">
    <location>
        <begin position="1"/>
        <end position="463"/>
    </location>
</feature>
<accession>A0A7Y0L6Q3</accession>
<dbReference type="Gene3D" id="1.20.1720.10">
    <property type="entry name" value="Multidrug resistance protein D"/>
    <property type="match status" value="1"/>
</dbReference>
<proteinExistence type="inferred from homology"/>
<dbReference type="PANTHER" id="PTHR42718:SF9">
    <property type="entry name" value="MAJOR FACILITATOR SUPERFAMILY MULTIDRUG TRANSPORTER MFSC"/>
    <property type="match status" value="1"/>
</dbReference>
<feature type="transmembrane region" description="Helical" evidence="8">
    <location>
        <begin position="343"/>
        <end position="362"/>
    </location>
</feature>
<dbReference type="PANTHER" id="PTHR42718">
    <property type="entry name" value="MAJOR FACILITATOR SUPERFAMILY MULTIDRUG TRANSPORTER MFSC"/>
    <property type="match status" value="1"/>
</dbReference>
<evidence type="ECO:0000256" key="6">
    <source>
        <dbReference type="ARBA" id="ARBA00022989"/>
    </source>
</evidence>
<evidence type="ECO:0000256" key="4">
    <source>
        <dbReference type="ARBA" id="ARBA00022475"/>
    </source>
</evidence>
<dbReference type="NCBIfam" id="TIGR00711">
    <property type="entry name" value="efflux_EmrB"/>
    <property type="match status" value="1"/>
</dbReference>
<feature type="transmembrane region" description="Helical" evidence="8">
    <location>
        <begin position="439"/>
        <end position="459"/>
    </location>
</feature>
<dbReference type="PROSITE" id="PS50850">
    <property type="entry name" value="MFS"/>
    <property type="match status" value="1"/>
</dbReference>
<keyword evidence="3" id="KW-0813">Transport</keyword>
<feature type="transmembrane region" description="Helical" evidence="8">
    <location>
        <begin position="42"/>
        <end position="59"/>
    </location>
</feature>
<evidence type="ECO:0000256" key="3">
    <source>
        <dbReference type="ARBA" id="ARBA00022448"/>
    </source>
</evidence>
<evidence type="ECO:0000259" key="9">
    <source>
        <dbReference type="PROSITE" id="PS50850"/>
    </source>
</evidence>
<comment type="caution">
    <text evidence="10">The sequence shown here is derived from an EMBL/GenBank/DDBJ whole genome shotgun (WGS) entry which is preliminary data.</text>
</comment>
<dbReference type="InterPro" id="IPR004638">
    <property type="entry name" value="EmrB-like"/>
</dbReference>
<feature type="transmembrane region" description="Helical" evidence="8">
    <location>
        <begin position="318"/>
        <end position="337"/>
    </location>
</feature>
<dbReference type="Proteomes" id="UP000533476">
    <property type="component" value="Unassembled WGS sequence"/>
</dbReference>
<sequence>MTVMLVGTFVAILNETLLNVALPRIMQDFHVTANAVQWLTTVYMLTNGVLIPVTAFLVQKFSLRRLFMTGMGLFAMGSLVAGLAPDFGLLLSARVMQAAGAAIVLPLLMNVILTIYPLEQRGSAMGLVGLVITFAPAIGPTLSGWLVTHHSWHLLFFIVLPIALLDVLFAYTSLANVLPNTNPDIDAASILLSTLGFGGLLFGFSEAGSIGWHAPLVWVSLLVALASLGIFVRRQFFLKMPMLEFRVFRVRQFTLATVVTVLVFMSMFSAMLLLPLYLQNARGFSPLASGLLVMPGAVAMGIMSPISGRIFDKVGGRWLGIVGSLFLAGTLFDFTSLSTSTGYVTLMIAFVFLMLGMSLIMMPVMTSGLNWLPPELYPHGTAVSNTLQQVAGAVGTALLVTIMTDGAKAWVGGHGQAVLAHRQNPAVVAQLASIHGMDLAFMTAAGFALLSLVLCFFVQNSTPHPEA</sequence>
<keyword evidence="6 8" id="KW-1133">Transmembrane helix</keyword>
<feature type="transmembrane region" description="Helical" evidence="8">
    <location>
        <begin position="253"/>
        <end position="278"/>
    </location>
</feature>
<comment type="similarity">
    <text evidence="2">Belongs to the major facilitator superfamily. EmrB family.</text>
</comment>
<comment type="subcellular location">
    <subcellularLocation>
        <location evidence="1">Cell membrane</location>
        <topology evidence="1">Multi-pass membrane protein</topology>
    </subcellularLocation>
</comment>
<evidence type="ECO:0000313" key="10">
    <source>
        <dbReference type="EMBL" id="NMP24235.1"/>
    </source>
</evidence>
<feature type="transmembrane region" description="Helical" evidence="8">
    <location>
        <begin position="284"/>
        <end position="306"/>
    </location>
</feature>
<organism evidence="10 11">
    <name type="scientific">Sulfobacillus harzensis</name>
    <dbReference type="NCBI Taxonomy" id="2729629"/>
    <lineage>
        <taxon>Bacteria</taxon>
        <taxon>Bacillati</taxon>
        <taxon>Bacillota</taxon>
        <taxon>Clostridia</taxon>
        <taxon>Eubacteriales</taxon>
        <taxon>Clostridiales Family XVII. Incertae Sedis</taxon>
        <taxon>Sulfobacillus</taxon>
    </lineage>
</organism>
<dbReference type="InterPro" id="IPR011701">
    <property type="entry name" value="MFS"/>
</dbReference>
<evidence type="ECO:0000256" key="5">
    <source>
        <dbReference type="ARBA" id="ARBA00022692"/>
    </source>
</evidence>